<sequence length="394" mass="46017">MNDNVDKRKRIIYKLVLTGGPCGGKTTGQNRLISFFEGMGWKVYGVPETATVLIGGGVKFCELNDKQVHTFQKDLLLTMLRIEQTFFNLAELENEKNVLIICDRGTLDPSVYISKEGWNSIIHDLKLSQFDLRDNRYNHVVHMVSAADGAEKFYTLSNNAARSENIKQALELDRKTREAWIGHPYVDVVDNQDCKTFEDKILKLIQIVCERIGICNNEGLSSNSRKRKWLVKSFDESKFPHFEEFIVNHDYLLSEDENVQVRVRERRQGQYSTYTITTRIKHDENPIETRMQINYREYLQYLQIKDNNKCTLHKRRRCFQYGTQFYHLDIFINPLPKCFNNQQIMILETYSTKPIGSPLPELPPFLTVVKEITNDKNFSMYNLADNKCKNLLLN</sequence>
<dbReference type="GO" id="GO:0045494">
    <property type="term" value="P:photoreceptor cell maintenance"/>
    <property type="evidence" value="ECO:0007669"/>
    <property type="project" value="TreeGrafter"/>
</dbReference>
<dbReference type="GeneID" id="36375961"/>
<dbReference type="CTD" id="36375961"/>
<dbReference type="SUPFAM" id="SSF55154">
    <property type="entry name" value="CYTH-like phosphatases"/>
    <property type="match status" value="1"/>
</dbReference>
<dbReference type="WormBase" id="SRAE_1000185600">
    <property type="protein sequence ID" value="SRP01492"/>
    <property type="gene ID" value="WBGene00258466"/>
</dbReference>
<proteinExistence type="predicted"/>
<dbReference type="Pfam" id="PF13521">
    <property type="entry name" value="AAA_28"/>
    <property type="match status" value="1"/>
</dbReference>
<dbReference type="OrthoDB" id="6375174at2759"/>
<dbReference type="AlphaFoldDB" id="A0A090L1D1"/>
<dbReference type="InterPro" id="IPR053227">
    <property type="entry name" value="TRPL-trafficking_regulator"/>
</dbReference>
<dbReference type="GO" id="GO:0005525">
    <property type="term" value="F:GTP binding"/>
    <property type="evidence" value="ECO:0007669"/>
    <property type="project" value="TreeGrafter"/>
</dbReference>
<dbReference type="EMBL" id="LN609528">
    <property type="protein sequence ID" value="CEF63596.1"/>
    <property type="molecule type" value="Genomic_DNA"/>
</dbReference>
<evidence type="ECO:0000313" key="2">
    <source>
        <dbReference type="EMBL" id="CEF63596.1"/>
    </source>
</evidence>
<evidence type="ECO:0000313" key="3">
    <source>
        <dbReference type="Proteomes" id="UP000035682"/>
    </source>
</evidence>
<feature type="domain" description="NadR/Ttd14 AAA" evidence="1">
    <location>
        <begin position="14"/>
        <end position="188"/>
    </location>
</feature>
<protein>
    <submittedName>
        <fullName evidence="2 4">CYTH-like domain-containing protein</fullName>
    </submittedName>
</protein>
<keyword evidence="3" id="KW-1185">Reference proteome</keyword>
<dbReference type="Gene3D" id="3.40.50.300">
    <property type="entry name" value="P-loop containing nucleotide triphosphate hydrolases"/>
    <property type="match status" value="1"/>
</dbReference>
<dbReference type="InterPro" id="IPR038727">
    <property type="entry name" value="NadR/Ttd14_AAA_dom"/>
</dbReference>
<evidence type="ECO:0000313" key="4">
    <source>
        <dbReference type="WBParaSite" id="SRAE_1000185600.1"/>
    </source>
</evidence>
<reference evidence="4" key="2">
    <citation type="submission" date="2020-12" db="UniProtKB">
        <authorList>
            <consortium name="WormBaseParasite"/>
        </authorList>
    </citation>
    <scope>IDENTIFICATION</scope>
</reference>
<dbReference type="PANTHER" id="PTHR34932">
    <property type="entry name" value="TRPL TRANSLOCATION DEFECT PROTEIN 14"/>
    <property type="match status" value="1"/>
</dbReference>
<name>A0A090L1D1_STRRB</name>
<dbReference type="Gene3D" id="2.40.320.10">
    <property type="entry name" value="Hypothetical Protein Pfu-838710-001"/>
    <property type="match status" value="1"/>
</dbReference>
<dbReference type="RefSeq" id="XP_024502797.1">
    <property type="nucleotide sequence ID" value="XM_024648862.1"/>
</dbReference>
<dbReference type="OMA" id="THGKQDE"/>
<gene>
    <name evidence="2 4 5" type="ORF">SRAE_1000185600</name>
</gene>
<evidence type="ECO:0000259" key="1">
    <source>
        <dbReference type="Pfam" id="PF13521"/>
    </source>
</evidence>
<dbReference type="GO" id="GO:0035091">
    <property type="term" value="F:phosphatidylinositol binding"/>
    <property type="evidence" value="ECO:0007669"/>
    <property type="project" value="TreeGrafter"/>
</dbReference>
<dbReference type="InterPro" id="IPR033469">
    <property type="entry name" value="CYTH-like_dom_sf"/>
</dbReference>
<dbReference type="InterPro" id="IPR027417">
    <property type="entry name" value="P-loop_NTPase"/>
</dbReference>
<accession>A0A090L1D1</accession>
<reference evidence="2 3" key="1">
    <citation type="submission" date="2014-09" db="EMBL/GenBank/DDBJ databases">
        <authorList>
            <person name="Martin A.A."/>
        </authorList>
    </citation>
    <scope>NUCLEOTIDE SEQUENCE</scope>
    <source>
        <strain evidence="3">ED321</strain>
        <strain evidence="2">ED321 Heterogonic</strain>
    </source>
</reference>
<dbReference type="GO" id="GO:0070300">
    <property type="term" value="F:phosphatidic acid binding"/>
    <property type="evidence" value="ECO:0007669"/>
    <property type="project" value="TreeGrafter"/>
</dbReference>
<organism evidence="2">
    <name type="scientific">Strongyloides ratti</name>
    <name type="common">Parasitic roundworm</name>
    <dbReference type="NCBI Taxonomy" id="34506"/>
    <lineage>
        <taxon>Eukaryota</taxon>
        <taxon>Metazoa</taxon>
        <taxon>Ecdysozoa</taxon>
        <taxon>Nematoda</taxon>
        <taxon>Chromadorea</taxon>
        <taxon>Rhabditida</taxon>
        <taxon>Tylenchina</taxon>
        <taxon>Panagrolaimomorpha</taxon>
        <taxon>Strongyloidoidea</taxon>
        <taxon>Strongyloididae</taxon>
        <taxon>Strongyloides</taxon>
    </lineage>
</organism>
<dbReference type="Proteomes" id="UP000035682">
    <property type="component" value="Unplaced"/>
</dbReference>
<evidence type="ECO:0000313" key="5">
    <source>
        <dbReference type="WormBase" id="SRAE_1000185600"/>
    </source>
</evidence>
<dbReference type="PANTHER" id="PTHR34932:SF1">
    <property type="entry name" value="TRPL TRANSLOCATION DEFECT PROTEIN 14"/>
    <property type="match status" value="1"/>
</dbReference>
<dbReference type="WBParaSite" id="SRAE_1000185600.1">
    <property type="protein sequence ID" value="SRAE_1000185600.1"/>
    <property type="gene ID" value="WBGene00258466"/>
</dbReference>
<dbReference type="eggNOG" id="ENOG502QVQD">
    <property type="taxonomic scope" value="Eukaryota"/>
</dbReference>